<keyword evidence="2" id="KW-0012">Acyltransferase</keyword>
<reference evidence="2 3" key="1">
    <citation type="submission" date="2015-02" db="EMBL/GenBank/DDBJ databases">
        <title>Draft genome sequences of ten Microbacterium spp. with emphasis on heavy metal contaminated environments.</title>
        <authorList>
            <person name="Corretto E."/>
        </authorList>
    </citation>
    <scope>NUCLEOTIDE SEQUENCE [LARGE SCALE GENOMIC DNA]</scope>
    <source>
        <strain evidence="2 3">DSM 12510</strain>
    </source>
</reference>
<dbReference type="PANTHER" id="PTHR43677:SF4">
    <property type="entry name" value="QUINONE OXIDOREDUCTASE-LIKE PROTEIN 2"/>
    <property type="match status" value="1"/>
</dbReference>
<dbReference type="Pfam" id="PF08240">
    <property type="entry name" value="ADH_N"/>
    <property type="match status" value="1"/>
</dbReference>
<dbReference type="SUPFAM" id="SSF50129">
    <property type="entry name" value="GroES-like"/>
    <property type="match status" value="1"/>
</dbReference>
<dbReference type="RefSeq" id="WP_052682630.1">
    <property type="nucleotide sequence ID" value="NZ_BAAAUP010000002.1"/>
</dbReference>
<dbReference type="InterPro" id="IPR013149">
    <property type="entry name" value="ADH-like_C"/>
</dbReference>
<dbReference type="AlphaFoldDB" id="A0A0M2H1R9"/>
<dbReference type="Gene3D" id="3.40.50.720">
    <property type="entry name" value="NAD(P)-binding Rossmann-like Domain"/>
    <property type="match status" value="1"/>
</dbReference>
<keyword evidence="3" id="KW-1185">Reference proteome</keyword>
<accession>A0A0M2H1R9</accession>
<dbReference type="GO" id="GO:0016491">
    <property type="term" value="F:oxidoreductase activity"/>
    <property type="evidence" value="ECO:0007669"/>
    <property type="project" value="InterPro"/>
</dbReference>
<sequence length="339" mass="34274">MTATLLQKVISPTIGDYDAIAITSGPLPAIGSTDVLIEVAAAGVSFVDSLVVRGGYQVKPELPFTPGNCLVGRVVARGEDVDIDLVGASVAAVLDGVGGAYSTHVALPADSVAIVPDAVDPARAAAAIESYLTVLFATIHRAPISAGDEVVVLGAGGGIGTAAIDVARAAGAHVIAVASSDEKRAAALANGADVAISYTELKAEIRRASGGGADIVFDPVGGAASEESLRALAPGGRLLIVGFAGGEIPRLPTNQMLLSNRSVIGVDWGDWSRRSGGQARNAALLTRLFTMIADGELNPPAPTRAPLEDAGRILKLIADRAAVGKYVLVPSARAPKEPS</sequence>
<dbReference type="InterPro" id="IPR020843">
    <property type="entry name" value="ER"/>
</dbReference>
<dbReference type="OrthoDB" id="4190732at2"/>
<evidence type="ECO:0000313" key="3">
    <source>
        <dbReference type="Proteomes" id="UP000033956"/>
    </source>
</evidence>
<proteinExistence type="predicted"/>
<dbReference type="PANTHER" id="PTHR43677">
    <property type="entry name" value="SHORT-CHAIN DEHYDROGENASE/REDUCTASE"/>
    <property type="match status" value="1"/>
</dbReference>
<dbReference type="STRING" id="92835.RS81_03270"/>
<gene>
    <name evidence="2" type="primary">mas_3</name>
    <name evidence="2" type="ORF">RS81_03270</name>
</gene>
<dbReference type="Gene3D" id="3.90.180.10">
    <property type="entry name" value="Medium-chain alcohol dehydrogenases, catalytic domain"/>
    <property type="match status" value="1"/>
</dbReference>
<dbReference type="Proteomes" id="UP000033956">
    <property type="component" value="Unassembled WGS sequence"/>
</dbReference>
<dbReference type="PATRIC" id="fig|92835.4.peg.3301"/>
<evidence type="ECO:0000259" key="1">
    <source>
        <dbReference type="SMART" id="SM00829"/>
    </source>
</evidence>
<dbReference type="CDD" id="cd08241">
    <property type="entry name" value="QOR1"/>
    <property type="match status" value="1"/>
</dbReference>
<organism evidence="2 3">
    <name type="scientific">Microbacterium terrae</name>
    <dbReference type="NCBI Taxonomy" id="69369"/>
    <lineage>
        <taxon>Bacteria</taxon>
        <taxon>Bacillati</taxon>
        <taxon>Actinomycetota</taxon>
        <taxon>Actinomycetes</taxon>
        <taxon>Micrococcales</taxon>
        <taxon>Microbacteriaceae</taxon>
        <taxon>Microbacterium</taxon>
    </lineage>
</organism>
<dbReference type="GO" id="GO:0050111">
    <property type="term" value="F:mycocerosate synthase activity"/>
    <property type="evidence" value="ECO:0007669"/>
    <property type="project" value="UniProtKB-EC"/>
</dbReference>
<dbReference type="InterPro" id="IPR013154">
    <property type="entry name" value="ADH-like_N"/>
</dbReference>
<dbReference type="InterPro" id="IPR011032">
    <property type="entry name" value="GroES-like_sf"/>
</dbReference>
<name>A0A0M2H1R9_9MICO</name>
<dbReference type="EC" id="2.3.1.111" evidence="2"/>
<dbReference type="InterPro" id="IPR036291">
    <property type="entry name" value="NAD(P)-bd_dom_sf"/>
</dbReference>
<dbReference type="InterPro" id="IPR051397">
    <property type="entry name" value="Zn-ADH-like_protein"/>
</dbReference>
<dbReference type="SUPFAM" id="SSF51735">
    <property type="entry name" value="NAD(P)-binding Rossmann-fold domains"/>
    <property type="match status" value="1"/>
</dbReference>
<keyword evidence="2" id="KW-0808">Transferase</keyword>
<feature type="domain" description="Enoyl reductase (ER)" evidence="1">
    <location>
        <begin position="15"/>
        <end position="328"/>
    </location>
</feature>
<protein>
    <submittedName>
        <fullName evidence="2">Mycocerosic acid synthase</fullName>
        <ecNumber evidence="2">2.3.1.111</ecNumber>
    </submittedName>
</protein>
<dbReference type="EMBL" id="JYIZ01000057">
    <property type="protein sequence ID" value="KJL37513.1"/>
    <property type="molecule type" value="Genomic_DNA"/>
</dbReference>
<comment type="caution">
    <text evidence="2">The sequence shown here is derived from an EMBL/GenBank/DDBJ whole genome shotgun (WGS) entry which is preliminary data.</text>
</comment>
<dbReference type="SMART" id="SM00829">
    <property type="entry name" value="PKS_ER"/>
    <property type="match status" value="1"/>
</dbReference>
<evidence type="ECO:0000313" key="2">
    <source>
        <dbReference type="EMBL" id="KJL37513.1"/>
    </source>
</evidence>
<dbReference type="Pfam" id="PF00107">
    <property type="entry name" value="ADH_zinc_N"/>
    <property type="match status" value="1"/>
</dbReference>